<comment type="caution">
    <text evidence="2">The sequence shown here is derived from an EMBL/GenBank/DDBJ whole genome shotgun (WGS) entry which is preliminary data.</text>
</comment>
<dbReference type="EMBL" id="AMZH03008425">
    <property type="protein sequence ID" value="RRT58979.1"/>
    <property type="molecule type" value="Genomic_DNA"/>
</dbReference>
<evidence type="ECO:0000256" key="1">
    <source>
        <dbReference type="SAM" id="MobiDB-lite"/>
    </source>
</evidence>
<feature type="compositionally biased region" description="Basic and acidic residues" evidence="1">
    <location>
        <begin position="41"/>
        <end position="54"/>
    </location>
</feature>
<dbReference type="Proteomes" id="UP000287651">
    <property type="component" value="Unassembled WGS sequence"/>
</dbReference>
<protein>
    <submittedName>
        <fullName evidence="2">Uncharacterized protein</fullName>
    </submittedName>
</protein>
<evidence type="ECO:0000313" key="3">
    <source>
        <dbReference type="Proteomes" id="UP000287651"/>
    </source>
</evidence>
<reference evidence="2 3" key="1">
    <citation type="journal article" date="2014" name="Agronomy (Basel)">
        <title>A Draft Genome Sequence for Ensete ventricosum, the Drought-Tolerant Tree Against Hunger.</title>
        <authorList>
            <person name="Harrison J."/>
            <person name="Moore K.A."/>
            <person name="Paszkiewicz K."/>
            <person name="Jones T."/>
            <person name="Grant M."/>
            <person name="Ambacheew D."/>
            <person name="Muzemil S."/>
            <person name="Studholme D.J."/>
        </authorList>
    </citation>
    <scope>NUCLEOTIDE SEQUENCE [LARGE SCALE GENOMIC DNA]</scope>
</reference>
<dbReference type="AlphaFoldDB" id="A0A426Z4S5"/>
<organism evidence="2 3">
    <name type="scientific">Ensete ventricosum</name>
    <name type="common">Abyssinian banana</name>
    <name type="synonym">Musa ensete</name>
    <dbReference type="NCBI Taxonomy" id="4639"/>
    <lineage>
        <taxon>Eukaryota</taxon>
        <taxon>Viridiplantae</taxon>
        <taxon>Streptophyta</taxon>
        <taxon>Embryophyta</taxon>
        <taxon>Tracheophyta</taxon>
        <taxon>Spermatophyta</taxon>
        <taxon>Magnoliopsida</taxon>
        <taxon>Liliopsida</taxon>
        <taxon>Zingiberales</taxon>
        <taxon>Musaceae</taxon>
        <taxon>Ensete</taxon>
    </lineage>
</organism>
<proteinExistence type="predicted"/>
<feature type="region of interest" description="Disordered" evidence="1">
    <location>
        <begin position="40"/>
        <end position="94"/>
    </location>
</feature>
<feature type="compositionally biased region" description="Polar residues" evidence="1">
    <location>
        <begin position="78"/>
        <end position="87"/>
    </location>
</feature>
<accession>A0A426Z4S5</accession>
<evidence type="ECO:0000313" key="2">
    <source>
        <dbReference type="EMBL" id="RRT58979.1"/>
    </source>
</evidence>
<gene>
    <name evidence="2" type="ORF">B296_00010506</name>
</gene>
<sequence>MEQGRLYRIVLLIPGSTIDWGYFRPDFDRRCLLATRRYRTREKEEEREEKEKTWRSGAALLRHPNPSSPSLIAHRTHVASTLSTTSPHPHGEKP</sequence>
<name>A0A426Z4S5_ENSVE</name>